<reference evidence="6 7" key="1">
    <citation type="submission" date="2021-07" db="EMBL/GenBank/DDBJ databases">
        <title>Paenibacillus radiodurans sp. nov., isolated from the southeastern edge of Tengger Desert.</title>
        <authorList>
            <person name="Zhang G."/>
        </authorList>
    </citation>
    <scope>NUCLEOTIDE SEQUENCE [LARGE SCALE GENOMIC DNA]</scope>
    <source>
        <strain evidence="6 7">CCM 7311</strain>
    </source>
</reference>
<dbReference type="PROSITE" id="PS50949">
    <property type="entry name" value="HTH_GNTR"/>
    <property type="match status" value="1"/>
</dbReference>
<accession>A0ABS7C8Q8</accession>
<feature type="domain" description="HTH gntR-type" evidence="5">
    <location>
        <begin position="9"/>
        <end position="52"/>
    </location>
</feature>
<gene>
    <name evidence="6" type="ORF">K0U00_24950</name>
</gene>
<feature type="compositionally biased region" description="Polar residues" evidence="4">
    <location>
        <begin position="42"/>
        <end position="52"/>
    </location>
</feature>
<dbReference type="EMBL" id="JAHZIK010000807">
    <property type="protein sequence ID" value="MBW7457293.1"/>
    <property type="molecule type" value="Genomic_DNA"/>
</dbReference>
<keyword evidence="7" id="KW-1185">Reference proteome</keyword>
<proteinExistence type="predicted"/>
<evidence type="ECO:0000256" key="3">
    <source>
        <dbReference type="ARBA" id="ARBA00023163"/>
    </source>
</evidence>
<evidence type="ECO:0000259" key="5">
    <source>
        <dbReference type="PROSITE" id="PS50949"/>
    </source>
</evidence>
<evidence type="ECO:0000313" key="7">
    <source>
        <dbReference type="Proteomes" id="UP001519887"/>
    </source>
</evidence>
<dbReference type="InterPro" id="IPR000524">
    <property type="entry name" value="Tscrpt_reg_HTH_GntR"/>
</dbReference>
<sequence>MSFAKISTRKIYEQIADQLKQFILEGGWKSGEKLPSTKELSEQFQVGRSTMR</sequence>
<protein>
    <submittedName>
        <fullName evidence="6">GntR family transcriptional regulator</fullName>
    </submittedName>
</protein>
<dbReference type="InterPro" id="IPR036388">
    <property type="entry name" value="WH-like_DNA-bd_sf"/>
</dbReference>
<organism evidence="6 7">
    <name type="scientific">Paenibacillus sepulcri</name>
    <dbReference type="NCBI Taxonomy" id="359917"/>
    <lineage>
        <taxon>Bacteria</taxon>
        <taxon>Bacillati</taxon>
        <taxon>Bacillota</taxon>
        <taxon>Bacilli</taxon>
        <taxon>Bacillales</taxon>
        <taxon>Paenibacillaceae</taxon>
        <taxon>Paenibacillus</taxon>
    </lineage>
</organism>
<dbReference type="SUPFAM" id="SSF46785">
    <property type="entry name" value="Winged helix' DNA-binding domain"/>
    <property type="match status" value="1"/>
</dbReference>
<dbReference type="CDD" id="cd07377">
    <property type="entry name" value="WHTH_GntR"/>
    <property type="match status" value="1"/>
</dbReference>
<feature type="region of interest" description="Disordered" evidence="4">
    <location>
        <begin position="33"/>
        <end position="52"/>
    </location>
</feature>
<comment type="caution">
    <text evidence="6">The sequence shown here is derived from an EMBL/GenBank/DDBJ whole genome shotgun (WGS) entry which is preliminary data.</text>
</comment>
<dbReference type="Proteomes" id="UP001519887">
    <property type="component" value="Unassembled WGS sequence"/>
</dbReference>
<dbReference type="InterPro" id="IPR036390">
    <property type="entry name" value="WH_DNA-bd_sf"/>
</dbReference>
<feature type="non-terminal residue" evidence="6">
    <location>
        <position position="52"/>
    </location>
</feature>
<evidence type="ECO:0000313" key="6">
    <source>
        <dbReference type="EMBL" id="MBW7457293.1"/>
    </source>
</evidence>
<dbReference type="Pfam" id="PF00392">
    <property type="entry name" value="GntR"/>
    <property type="match status" value="1"/>
</dbReference>
<keyword evidence="2" id="KW-0238">DNA-binding</keyword>
<evidence type="ECO:0000256" key="2">
    <source>
        <dbReference type="ARBA" id="ARBA00023125"/>
    </source>
</evidence>
<evidence type="ECO:0000256" key="1">
    <source>
        <dbReference type="ARBA" id="ARBA00023015"/>
    </source>
</evidence>
<evidence type="ECO:0000256" key="4">
    <source>
        <dbReference type="SAM" id="MobiDB-lite"/>
    </source>
</evidence>
<name>A0ABS7C8Q8_9BACL</name>
<keyword evidence="3" id="KW-0804">Transcription</keyword>
<keyword evidence="1" id="KW-0805">Transcription regulation</keyword>
<dbReference type="Gene3D" id="1.10.10.10">
    <property type="entry name" value="Winged helix-like DNA-binding domain superfamily/Winged helix DNA-binding domain"/>
    <property type="match status" value="1"/>
</dbReference>